<dbReference type="EMBL" id="RXIC02000409">
    <property type="protein sequence ID" value="KAB1199880.1"/>
    <property type="molecule type" value="Genomic_DNA"/>
</dbReference>
<accession>A0A6A1UHZ8</accession>
<evidence type="ECO:0000313" key="2">
    <source>
        <dbReference type="EMBL" id="KAB1199880.1"/>
    </source>
</evidence>
<dbReference type="Proteomes" id="UP000516437">
    <property type="component" value="Unassembled WGS sequence"/>
</dbReference>
<dbReference type="EMBL" id="RXIC02000409">
    <property type="protein sequence ID" value="KAB1199881.1"/>
    <property type="molecule type" value="Genomic_DNA"/>
</dbReference>
<reference evidence="3" key="1">
    <citation type="submission" date="2018-07" db="EMBL/GenBank/DDBJ databases">
        <authorList>
            <person name="Gao Z.-S."/>
            <person name="Jia H.-M."/>
            <person name="Jia H.-J."/>
            <person name="Cai Q.-L."/>
            <person name="Wang Y."/>
            <person name="Zhao H.-B."/>
        </authorList>
    </citation>
    <scope>NUCLEOTIDE SEQUENCE</scope>
    <source>
        <tissue evidence="3">Leaves</tissue>
    </source>
</reference>
<protein>
    <submittedName>
        <fullName evidence="3">Uncharacterized protein</fullName>
    </submittedName>
</protein>
<evidence type="ECO:0000256" key="1">
    <source>
        <dbReference type="SAM" id="MobiDB-lite"/>
    </source>
</evidence>
<evidence type="ECO:0000313" key="4">
    <source>
        <dbReference type="Proteomes" id="UP000516437"/>
    </source>
</evidence>
<reference evidence="3" key="3">
    <citation type="submission" date="2019-09" db="EMBL/GenBank/DDBJ databases">
        <authorList>
            <person name="Gao Z."/>
        </authorList>
    </citation>
    <scope>NUCLEOTIDE SEQUENCE</scope>
    <source>
        <tissue evidence="3">Leaves</tissue>
    </source>
</reference>
<reference evidence="3 4" key="2">
    <citation type="journal article" date="2019" name="Plant Biotechnol. J.">
        <title>The red bayberry genome and genetic basis of sex determination.</title>
        <authorList>
            <person name="Jia H.M."/>
            <person name="Jia H.J."/>
            <person name="Cai Q.L."/>
            <person name="Wang Y."/>
            <person name="Zhao H.B."/>
            <person name="Yang W.F."/>
            <person name="Wang G.Y."/>
            <person name="Li Y.H."/>
            <person name="Zhan D.L."/>
            <person name="Shen Y.T."/>
            <person name="Niu Q.F."/>
            <person name="Chang L."/>
            <person name="Qiu J."/>
            <person name="Zhao L."/>
            <person name="Xie H.B."/>
            <person name="Fu W.Y."/>
            <person name="Jin J."/>
            <person name="Li X.W."/>
            <person name="Jiao Y."/>
            <person name="Zhou C.C."/>
            <person name="Tu T."/>
            <person name="Chai C.Y."/>
            <person name="Gao J.L."/>
            <person name="Fan L.J."/>
            <person name="van de Weg E."/>
            <person name="Wang J.Y."/>
            <person name="Gao Z.S."/>
        </authorList>
    </citation>
    <scope>NUCLEOTIDE SEQUENCE [LARGE SCALE GENOMIC DNA]</scope>
    <source>
        <tissue evidence="3">Leaves</tissue>
    </source>
</reference>
<keyword evidence="4" id="KW-1185">Reference proteome</keyword>
<sequence length="90" mass="10329">MKKVEFLLVRPIPSEDVAKMVVKCPYWTVPNRPPNLVGPADAVDCQFSDPLEKLGDRLRVKIELRDRFSPQLSREGESKLEGNPRMYSFP</sequence>
<comment type="caution">
    <text evidence="3">The sequence shown here is derived from an EMBL/GenBank/DDBJ whole genome shotgun (WGS) entry which is preliminary data.</text>
</comment>
<proteinExistence type="predicted"/>
<evidence type="ECO:0000313" key="3">
    <source>
        <dbReference type="EMBL" id="KAB1199881.1"/>
    </source>
</evidence>
<gene>
    <name evidence="2" type="ORF">CJ030_MR0G011039</name>
    <name evidence="3" type="ORF">CJ030_MR0G011040</name>
</gene>
<dbReference type="AlphaFoldDB" id="A0A6A1UHZ8"/>
<feature type="compositionally biased region" description="Basic and acidic residues" evidence="1">
    <location>
        <begin position="71"/>
        <end position="82"/>
    </location>
</feature>
<name>A0A6A1UHZ8_9ROSI</name>
<feature type="region of interest" description="Disordered" evidence="1">
    <location>
        <begin position="71"/>
        <end position="90"/>
    </location>
</feature>
<organism evidence="3 4">
    <name type="scientific">Morella rubra</name>
    <name type="common">Chinese bayberry</name>
    <dbReference type="NCBI Taxonomy" id="262757"/>
    <lineage>
        <taxon>Eukaryota</taxon>
        <taxon>Viridiplantae</taxon>
        <taxon>Streptophyta</taxon>
        <taxon>Embryophyta</taxon>
        <taxon>Tracheophyta</taxon>
        <taxon>Spermatophyta</taxon>
        <taxon>Magnoliopsida</taxon>
        <taxon>eudicotyledons</taxon>
        <taxon>Gunneridae</taxon>
        <taxon>Pentapetalae</taxon>
        <taxon>rosids</taxon>
        <taxon>fabids</taxon>
        <taxon>Fagales</taxon>
        <taxon>Myricaceae</taxon>
        <taxon>Morella</taxon>
    </lineage>
</organism>